<name>A0A1I0RZZ2_9FIRM</name>
<dbReference type="RefSeq" id="WP_092458424.1">
    <property type="nucleotide sequence ID" value="NZ_FOJI01000034.1"/>
</dbReference>
<evidence type="ECO:0000256" key="2">
    <source>
        <dbReference type="SAM" id="Phobius"/>
    </source>
</evidence>
<gene>
    <name evidence="4" type="ORF">SAMN05421659_1344</name>
</gene>
<keyword evidence="2" id="KW-1133">Transmembrane helix</keyword>
<proteinExistence type="predicted"/>
<feature type="domain" description="Anti-sigma factor RsgI-like middle" evidence="3">
    <location>
        <begin position="76"/>
        <end position="210"/>
    </location>
</feature>
<evidence type="ECO:0000259" key="3">
    <source>
        <dbReference type="Pfam" id="PF23750"/>
    </source>
</evidence>
<accession>A0A1I0RZZ2</accession>
<dbReference type="Pfam" id="PF23750">
    <property type="entry name" value="RsgI_M"/>
    <property type="match status" value="1"/>
</dbReference>
<keyword evidence="2" id="KW-0472">Membrane</keyword>
<keyword evidence="2" id="KW-0812">Transmembrane</keyword>
<feature type="region of interest" description="Disordered" evidence="1">
    <location>
        <begin position="335"/>
        <end position="388"/>
    </location>
</feature>
<dbReference type="EMBL" id="FOJI01000034">
    <property type="protein sequence ID" value="SEW46533.1"/>
    <property type="molecule type" value="Genomic_DNA"/>
</dbReference>
<feature type="region of interest" description="Disordered" evidence="1">
    <location>
        <begin position="239"/>
        <end position="264"/>
    </location>
</feature>
<dbReference type="Proteomes" id="UP000199701">
    <property type="component" value="Unassembled WGS sequence"/>
</dbReference>
<keyword evidence="5" id="KW-1185">Reference proteome</keyword>
<evidence type="ECO:0000256" key="1">
    <source>
        <dbReference type="SAM" id="MobiDB-lite"/>
    </source>
</evidence>
<dbReference type="OrthoDB" id="9800626at2"/>
<feature type="compositionally biased region" description="Polar residues" evidence="1">
    <location>
        <begin position="350"/>
        <end position="388"/>
    </location>
</feature>
<dbReference type="STRING" id="99656.SAMN05421659_1344"/>
<feature type="compositionally biased region" description="Low complexity" evidence="1">
    <location>
        <begin position="292"/>
        <end position="302"/>
    </location>
</feature>
<feature type="region of interest" description="Disordered" evidence="1">
    <location>
        <begin position="278"/>
        <end position="314"/>
    </location>
</feature>
<reference evidence="4 5" key="1">
    <citation type="submission" date="2016-10" db="EMBL/GenBank/DDBJ databases">
        <authorList>
            <person name="de Groot N.N."/>
        </authorList>
    </citation>
    <scope>NUCLEOTIDE SEQUENCE [LARGE SCALE GENOMIC DNA]</scope>
    <source>
        <strain evidence="4 5">DSM 9179</strain>
    </source>
</reference>
<feature type="compositionally biased region" description="Basic and acidic residues" evidence="1">
    <location>
        <begin position="278"/>
        <end position="289"/>
    </location>
</feature>
<sequence length="388" mass="42228">MNTIFKSALNQIKTEEVLVNKTEIYLKDTLSNNKKPKLVNLFKTKAASRFFIAAASFLVILVGGSSAAYAYYQTPVAYLSLDINPSVELGVNAFGKVVNAEGYNEDGQTILAGTDVTGSTVEDAVQCLIMSADDKGYIANDGSTVISLTSETNNTNKATILQTKSELGVNHALQEIEKQAIVQKDNVALERRDEAKQLGITPGKLNLINKLQAVDPTATIDDYKDASVKEIMKNIKFNENNSKSNSDNDNLDNDNSDNDNLNNDNLDILDDLDKLDKLDDSDDSRKVNTKDTTVNNSTTSATEETKKSNDYKSDNANVTKSQTIISEISTKNATEDIDNDSDRNKKLNVESHSNASSESNTKVDSKNNSNPIKVNTPAATTSSVNKSK</sequence>
<feature type="transmembrane region" description="Helical" evidence="2">
    <location>
        <begin position="50"/>
        <end position="72"/>
    </location>
</feature>
<organism evidence="4 5">
    <name type="scientific">[Clostridium] fimetarium</name>
    <dbReference type="NCBI Taxonomy" id="99656"/>
    <lineage>
        <taxon>Bacteria</taxon>
        <taxon>Bacillati</taxon>
        <taxon>Bacillota</taxon>
        <taxon>Clostridia</taxon>
        <taxon>Lachnospirales</taxon>
        <taxon>Lachnospiraceae</taxon>
    </lineage>
</organism>
<protein>
    <recommendedName>
        <fullName evidence="3">Anti-sigma factor RsgI-like middle domain-containing protein</fullName>
    </recommendedName>
</protein>
<feature type="compositionally biased region" description="Basic and acidic residues" evidence="1">
    <location>
        <begin position="340"/>
        <end position="349"/>
    </location>
</feature>
<evidence type="ECO:0000313" key="5">
    <source>
        <dbReference type="Proteomes" id="UP000199701"/>
    </source>
</evidence>
<dbReference type="InterPro" id="IPR055431">
    <property type="entry name" value="RsgI_M"/>
</dbReference>
<dbReference type="AlphaFoldDB" id="A0A1I0RZZ2"/>
<feature type="compositionally biased region" description="Basic and acidic residues" evidence="1">
    <location>
        <begin position="303"/>
        <end position="313"/>
    </location>
</feature>
<evidence type="ECO:0000313" key="4">
    <source>
        <dbReference type="EMBL" id="SEW46533.1"/>
    </source>
</evidence>